<protein>
    <submittedName>
        <fullName evidence="1">2971_t:CDS:1</fullName>
    </submittedName>
</protein>
<dbReference type="EMBL" id="CAMKVN010004317">
    <property type="protein sequence ID" value="CAI2186802.1"/>
    <property type="molecule type" value="Genomic_DNA"/>
</dbReference>
<dbReference type="GO" id="GO:0010333">
    <property type="term" value="F:terpene synthase activity"/>
    <property type="evidence" value="ECO:0007669"/>
    <property type="project" value="InterPro"/>
</dbReference>
<dbReference type="OrthoDB" id="2343925at2759"/>
<dbReference type="GO" id="GO:0000287">
    <property type="term" value="F:magnesium ion binding"/>
    <property type="evidence" value="ECO:0007669"/>
    <property type="project" value="TreeGrafter"/>
</dbReference>
<evidence type="ECO:0000313" key="2">
    <source>
        <dbReference type="Proteomes" id="UP001153678"/>
    </source>
</evidence>
<dbReference type="SUPFAM" id="SSF48239">
    <property type="entry name" value="Terpenoid cyclases/Protein prenyltransferases"/>
    <property type="match status" value="2"/>
</dbReference>
<sequence>MSYEYLNLSWRDTFIITITRKDKNRDKRSILRYTDKLLTECGDDIWPEFFDSPKEPAKRSIDAGNYAEWIGYGDNSMSPYDTAWLAMVPSKTYKESSSYENFELAFPQCFIWLLECQESSGSWSGKGSGSLPSSLSGIQALGLFRSRSGQYFEKKLLKFGFTIEKYNYIFQKAIVYLRETLNNWNIDELYMVGFELFIPYHLNVLEKLEPSIKFDFPEKSRLLKVYQRKMSMIPLETIFAFAAKKQPVSIIHSIEAFCNTFDLSRVQNEGFQAINGSYGSSPAATAAVMIHASKWDDKGYEFLKKLLKRCPSFAVTYGCVPCICDVGVFETAWVTQSLSGIMLNLLKKKGFKRNKREVKQLLEKNNAFIVYLKALLKESNGKLQRSSWDNRTPADADDTSVTRWVVRQFDSNSEFDLDPLIQTFYNGKYFITFPLERTFSISCNVHVLSLLILEYEKIKAKGITSILFTVKTKSQKVKLELIIESVAKFIMEQRSKEAIWTDTWHKSPGYSTYKAIDLLLSLTHLPEFLSALTTLDVAGLLSFCRKSIEWTLRTQHKDGSWGESSKNAMGNLEETSYFIRLLKISYRYYPEDQSIQTSLLKGQQYLKDHLNEAINTPGYFHNSEPYLWIDKQLYTMPRVIKASMLAALWVN</sequence>
<name>A0A9W4SZ51_9GLOM</name>
<gene>
    <name evidence="1" type="ORF">FWILDA_LOCUS12758</name>
</gene>
<dbReference type="PANTHER" id="PTHR31739">
    <property type="entry name" value="ENT-COPALYL DIPHOSPHATE SYNTHASE, CHLOROPLASTIC"/>
    <property type="match status" value="1"/>
</dbReference>
<dbReference type="InterPro" id="IPR050148">
    <property type="entry name" value="Terpene_synthase-like"/>
</dbReference>
<dbReference type="PANTHER" id="PTHR31739:SF25">
    <property type="entry name" value="(E,E)-GERANYLLINALOOL SYNTHASE"/>
    <property type="match status" value="1"/>
</dbReference>
<comment type="caution">
    <text evidence="1">The sequence shown here is derived from an EMBL/GenBank/DDBJ whole genome shotgun (WGS) entry which is preliminary data.</text>
</comment>
<dbReference type="Proteomes" id="UP001153678">
    <property type="component" value="Unassembled WGS sequence"/>
</dbReference>
<dbReference type="Gene3D" id="1.50.10.20">
    <property type="match status" value="1"/>
</dbReference>
<evidence type="ECO:0000313" key="1">
    <source>
        <dbReference type="EMBL" id="CAI2186802.1"/>
    </source>
</evidence>
<proteinExistence type="predicted"/>
<reference evidence="1" key="1">
    <citation type="submission" date="2022-08" db="EMBL/GenBank/DDBJ databases">
        <authorList>
            <person name="Kallberg Y."/>
            <person name="Tangrot J."/>
            <person name="Rosling A."/>
        </authorList>
    </citation>
    <scope>NUCLEOTIDE SEQUENCE</scope>
    <source>
        <strain evidence="1">Wild A</strain>
    </source>
</reference>
<organism evidence="1 2">
    <name type="scientific">Funneliformis geosporum</name>
    <dbReference type="NCBI Taxonomy" id="1117311"/>
    <lineage>
        <taxon>Eukaryota</taxon>
        <taxon>Fungi</taxon>
        <taxon>Fungi incertae sedis</taxon>
        <taxon>Mucoromycota</taxon>
        <taxon>Glomeromycotina</taxon>
        <taxon>Glomeromycetes</taxon>
        <taxon>Glomerales</taxon>
        <taxon>Glomeraceae</taxon>
        <taxon>Funneliformis</taxon>
    </lineage>
</organism>
<dbReference type="InterPro" id="IPR008930">
    <property type="entry name" value="Terpenoid_cyclase/PrenylTrfase"/>
</dbReference>
<dbReference type="Gene3D" id="1.50.10.160">
    <property type="match status" value="1"/>
</dbReference>
<dbReference type="GO" id="GO:0016102">
    <property type="term" value="P:diterpenoid biosynthetic process"/>
    <property type="evidence" value="ECO:0007669"/>
    <property type="project" value="TreeGrafter"/>
</dbReference>
<accession>A0A9W4SZ51</accession>
<keyword evidence="2" id="KW-1185">Reference proteome</keyword>
<dbReference type="AlphaFoldDB" id="A0A9W4SZ51"/>